<dbReference type="InterPro" id="IPR011042">
    <property type="entry name" value="6-blade_b-propeller_TolB-like"/>
</dbReference>
<dbReference type="Pfam" id="PF01436">
    <property type="entry name" value="NHL"/>
    <property type="match status" value="2"/>
</dbReference>
<accession>A0AA88YSM4</accession>
<dbReference type="GO" id="GO:0061630">
    <property type="term" value="F:ubiquitin protein ligase activity"/>
    <property type="evidence" value="ECO:0007669"/>
    <property type="project" value="TreeGrafter"/>
</dbReference>
<dbReference type="SUPFAM" id="SSF101898">
    <property type="entry name" value="NHL repeat"/>
    <property type="match status" value="2"/>
</dbReference>
<dbReference type="PANTHER" id="PTHR24104">
    <property type="entry name" value="E3 UBIQUITIN-PROTEIN LIGASE NHLRC1-RELATED"/>
    <property type="match status" value="1"/>
</dbReference>
<reference evidence="3" key="1">
    <citation type="submission" date="2019-08" db="EMBL/GenBank/DDBJ databases">
        <title>The improved chromosome-level genome for the pearl oyster Pinctada fucata martensii using PacBio sequencing and Hi-C.</title>
        <authorList>
            <person name="Zheng Z."/>
        </authorList>
    </citation>
    <scope>NUCLEOTIDE SEQUENCE</scope>
    <source>
        <strain evidence="3">ZZ-2019</strain>
        <tissue evidence="3">Adductor muscle</tissue>
    </source>
</reference>
<evidence type="ECO:0000313" key="4">
    <source>
        <dbReference type="Proteomes" id="UP001186944"/>
    </source>
</evidence>
<dbReference type="AlphaFoldDB" id="A0AA88YSM4"/>
<dbReference type="Gene3D" id="2.120.10.30">
    <property type="entry name" value="TolB, C-terminal domain"/>
    <property type="match status" value="2"/>
</dbReference>
<dbReference type="CDD" id="cd05819">
    <property type="entry name" value="NHL"/>
    <property type="match status" value="1"/>
</dbReference>
<dbReference type="InterPro" id="IPR050952">
    <property type="entry name" value="TRIM-NHL_E3_ligases"/>
</dbReference>
<feature type="repeat" description="NHL" evidence="2">
    <location>
        <begin position="160"/>
        <end position="203"/>
    </location>
</feature>
<feature type="repeat" description="NHL" evidence="2">
    <location>
        <begin position="70"/>
        <end position="113"/>
    </location>
</feature>
<gene>
    <name evidence="3" type="ORF">FSP39_014420</name>
</gene>
<evidence type="ECO:0000256" key="1">
    <source>
        <dbReference type="ARBA" id="ARBA00022737"/>
    </source>
</evidence>
<evidence type="ECO:0000313" key="3">
    <source>
        <dbReference type="EMBL" id="KAK3106181.1"/>
    </source>
</evidence>
<feature type="repeat" description="NHL" evidence="2">
    <location>
        <begin position="114"/>
        <end position="156"/>
    </location>
</feature>
<dbReference type="PROSITE" id="PS51125">
    <property type="entry name" value="NHL"/>
    <property type="match status" value="4"/>
</dbReference>
<comment type="caution">
    <text evidence="3">The sequence shown here is derived from an EMBL/GenBank/DDBJ whole genome shotgun (WGS) entry which is preliminary data.</text>
</comment>
<feature type="repeat" description="NHL" evidence="2">
    <location>
        <begin position="23"/>
        <end position="66"/>
    </location>
</feature>
<dbReference type="InterPro" id="IPR001258">
    <property type="entry name" value="NHL_repeat"/>
</dbReference>
<organism evidence="3 4">
    <name type="scientific">Pinctada imbricata</name>
    <name type="common">Atlantic pearl-oyster</name>
    <name type="synonym">Pinctada martensii</name>
    <dbReference type="NCBI Taxonomy" id="66713"/>
    <lineage>
        <taxon>Eukaryota</taxon>
        <taxon>Metazoa</taxon>
        <taxon>Spiralia</taxon>
        <taxon>Lophotrochozoa</taxon>
        <taxon>Mollusca</taxon>
        <taxon>Bivalvia</taxon>
        <taxon>Autobranchia</taxon>
        <taxon>Pteriomorphia</taxon>
        <taxon>Pterioida</taxon>
        <taxon>Pterioidea</taxon>
        <taxon>Pteriidae</taxon>
        <taxon>Pinctada</taxon>
    </lineage>
</organism>
<dbReference type="PANTHER" id="PTHR24104:SF47">
    <property type="entry name" value="E3 UBIQUITIN-PROTEIN LIGASE NHLRC1"/>
    <property type="match status" value="1"/>
</dbReference>
<keyword evidence="1" id="KW-0677">Repeat</keyword>
<sequence>MHLLCTRQWKENEDDIMDTSHVIRRFGKNGRGKGNFKNPCGVAVTKTGDIAVADTENHRIQVFTENGTFKHKFGSKGSKINQVNYPMCIVVTEDDHLAITDSVNACVKIFTVDGQIIQVLGGSTIFDIPYGIAITTDGYFVVTDICKHCVVVMDTDGNKSHSFGEYGSKPREFDHPYFVAVDQNNQIIVSDSGNSSIKIFTFRGKVLRNFTQNEFKLIGETFLNLQGVCLDTDGNILVVCNNIIYILAKNGRLWEVSSPADQLSSPKCITYSSAGRLIITQNDVDKNAKHEVCILHYVKEDFASLSSTQFYAISV</sequence>
<evidence type="ECO:0000256" key="2">
    <source>
        <dbReference type="PROSITE-ProRule" id="PRU00504"/>
    </source>
</evidence>
<protein>
    <submittedName>
        <fullName evidence="3">Uncharacterized protein</fullName>
    </submittedName>
</protein>
<name>A0AA88YSM4_PINIB</name>
<dbReference type="GO" id="GO:0043161">
    <property type="term" value="P:proteasome-mediated ubiquitin-dependent protein catabolic process"/>
    <property type="evidence" value="ECO:0007669"/>
    <property type="project" value="TreeGrafter"/>
</dbReference>
<dbReference type="GO" id="GO:0000209">
    <property type="term" value="P:protein polyubiquitination"/>
    <property type="evidence" value="ECO:0007669"/>
    <property type="project" value="TreeGrafter"/>
</dbReference>
<dbReference type="EMBL" id="VSWD01000003">
    <property type="protein sequence ID" value="KAK3106181.1"/>
    <property type="molecule type" value="Genomic_DNA"/>
</dbReference>
<dbReference type="Proteomes" id="UP001186944">
    <property type="component" value="Unassembled WGS sequence"/>
</dbReference>
<proteinExistence type="predicted"/>
<keyword evidence="4" id="KW-1185">Reference proteome</keyword>